<keyword evidence="1" id="KW-0378">Hydrolase</keyword>
<comment type="caution">
    <text evidence="1">The sequence shown here is derived from an EMBL/GenBank/DDBJ whole genome shotgun (WGS) entry which is preliminary data.</text>
</comment>
<organism evidence="1 2">
    <name type="scientific">Kickxella alabastrina</name>
    <dbReference type="NCBI Taxonomy" id="61397"/>
    <lineage>
        <taxon>Eukaryota</taxon>
        <taxon>Fungi</taxon>
        <taxon>Fungi incertae sedis</taxon>
        <taxon>Zoopagomycota</taxon>
        <taxon>Kickxellomycotina</taxon>
        <taxon>Kickxellomycetes</taxon>
        <taxon>Kickxellales</taxon>
        <taxon>Kickxellaceae</taxon>
        <taxon>Kickxella</taxon>
    </lineage>
</organism>
<gene>
    <name evidence="1" type="primary">PRP28</name>
    <name evidence="1" type="ORF">LPJ66_008105</name>
</gene>
<sequence length="525" mass="57199">HFALVGRAGTDGSGDRVLTELERQAIRQRYLAGDTTAGRRQHRQQGGRRVVFEWDAAEDTSRDISDLYERRALPPPRTSAGAAGILDDRHWSAKPLGEMRDRDWRIFREDFGISCKGGAVPQPLRSWRESAVPEAILRAIADIGYVEPTPIQRQAIPVGLQRRDLIGLAETGSGKTAAFLVPLLANIVGMPPAAANDGPYALVLAPTRELALQIDAEAHKFARRLGVRSVSIVGGHDIEAQAQQLRRGAELVIATPGRLRDVLERRMLVLGRCGHVVMDEADRMIDMGFEDDVNFILDALPPRSERPRQTTMFSATMPPPVERLARKYLAAPATVTIGTAGQAVDSVEQRVEFVAGEDRRKARLLALLAQHTGKAIVFVNQKKSADLLAAALQRSRRSVVALHGGKTQEQREHALARLKSGDADVLVATDVAGRGIDVKDVALVVNFDMSKDIEAYTHRVGRTGRAGKRGLAVTFVSAAEDAAVLYDLRRMLAASPLSRCPPELANLEAAQAPPGLMKSAARKMR</sequence>
<reference evidence="1" key="1">
    <citation type="submission" date="2022-07" db="EMBL/GenBank/DDBJ databases">
        <title>Phylogenomic reconstructions and comparative analyses of Kickxellomycotina fungi.</title>
        <authorList>
            <person name="Reynolds N.K."/>
            <person name="Stajich J.E."/>
            <person name="Barry K."/>
            <person name="Grigoriev I.V."/>
            <person name="Crous P."/>
            <person name="Smith M.E."/>
        </authorList>
    </citation>
    <scope>NUCLEOTIDE SEQUENCE</scope>
    <source>
        <strain evidence="1">Benny 63K</strain>
    </source>
</reference>
<feature type="non-terminal residue" evidence="1">
    <location>
        <position position="1"/>
    </location>
</feature>
<keyword evidence="2" id="KW-1185">Reference proteome</keyword>
<dbReference type="EC" id="3.6.4.13" evidence="1"/>
<evidence type="ECO:0000313" key="1">
    <source>
        <dbReference type="EMBL" id="KAJ1889303.1"/>
    </source>
</evidence>
<dbReference type="Proteomes" id="UP001150581">
    <property type="component" value="Unassembled WGS sequence"/>
</dbReference>
<name>A0ACC1I9I0_9FUNG</name>
<dbReference type="EMBL" id="JANBPG010001571">
    <property type="protein sequence ID" value="KAJ1889303.1"/>
    <property type="molecule type" value="Genomic_DNA"/>
</dbReference>
<evidence type="ECO:0000313" key="2">
    <source>
        <dbReference type="Proteomes" id="UP001150581"/>
    </source>
</evidence>
<accession>A0ACC1I9I0</accession>
<protein>
    <submittedName>
        <fullName evidence="1">mRNA splicing protein prp28</fullName>
        <ecNumber evidence="1">3.6.4.13</ecNumber>
    </submittedName>
</protein>
<proteinExistence type="predicted"/>